<dbReference type="EMBL" id="LYPA01000052">
    <property type="protein sequence ID" value="OBR65785.1"/>
    <property type="molecule type" value="Genomic_DNA"/>
</dbReference>
<proteinExistence type="predicted"/>
<dbReference type="SUPFAM" id="SSF48403">
    <property type="entry name" value="Ankyrin repeat"/>
    <property type="match status" value="1"/>
</dbReference>
<accession>A0A1A5YK68</accession>
<name>A0A1A5YK68_9BACL</name>
<comment type="caution">
    <text evidence="2">The sequence shown here is derived from an EMBL/GenBank/DDBJ whole genome shotgun (WGS) entry which is preliminary data.</text>
</comment>
<dbReference type="Proteomes" id="UP000092024">
    <property type="component" value="Unassembled WGS sequence"/>
</dbReference>
<keyword evidence="1" id="KW-0040">ANK repeat</keyword>
<dbReference type="GO" id="GO:0030165">
    <property type="term" value="F:PDZ domain binding"/>
    <property type="evidence" value="ECO:0007669"/>
    <property type="project" value="TreeGrafter"/>
</dbReference>
<sequence>MNKQLIAAAERGDTTEVLKMLEAGADIGAQDEKGRTAVVAATYGNHVDTVEALIAQGADINIRDNMLNNVLLYAGASGYLDIVRLAIGAEADTTLTNRFGGTALIPAADRGHVEVVKELLEHSDVKIDHINNLNWTALLEAVILGDGGERHQTIVKLLLDYGADPAIGDGDGITPLVHAKARGYKEIIKLLEAASHS</sequence>
<evidence type="ECO:0000313" key="3">
    <source>
        <dbReference type="Proteomes" id="UP000092024"/>
    </source>
</evidence>
<dbReference type="OrthoDB" id="9812708at2"/>
<gene>
    <name evidence="2" type="ORF">A7K91_17255</name>
</gene>
<dbReference type="SMART" id="SM00248">
    <property type="entry name" value="ANK"/>
    <property type="match status" value="4"/>
</dbReference>
<dbReference type="PRINTS" id="PR01415">
    <property type="entry name" value="ANKYRIN"/>
</dbReference>
<dbReference type="AlphaFoldDB" id="A0A1A5YK68"/>
<dbReference type="PROSITE" id="PS50297">
    <property type="entry name" value="ANK_REP_REGION"/>
    <property type="match status" value="1"/>
</dbReference>
<feature type="repeat" description="ANK" evidence="1">
    <location>
        <begin position="33"/>
        <end position="65"/>
    </location>
</feature>
<dbReference type="Pfam" id="PF00023">
    <property type="entry name" value="Ank"/>
    <property type="match status" value="1"/>
</dbReference>
<evidence type="ECO:0000256" key="1">
    <source>
        <dbReference type="PROSITE-ProRule" id="PRU00023"/>
    </source>
</evidence>
<dbReference type="InterPro" id="IPR002110">
    <property type="entry name" value="Ankyrin_rpt"/>
</dbReference>
<dbReference type="Gene3D" id="1.25.40.20">
    <property type="entry name" value="Ankyrin repeat-containing domain"/>
    <property type="match status" value="1"/>
</dbReference>
<protein>
    <submittedName>
        <fullName evidence="2">Uncharacterized protein</fullName>
    </submittedName>
</protein>
<dbReference type="PANTHER" id="PTHR24116">
    <property type="entry name" value="KINASE D-INTERACTING SUBSTRATE OF 220 KDA"/>
    <property type="match status" value="1"/>
</dbReference>
<dbReference type="Pfam" id="PF12796">
    <property type="entry name" value="Ank_2"/>
    <property type="match status" value="1"/>
</dbReference>
<dbReference type="PANTHER" id="PTHR24116:SF0">
    <property type="entry name" value="KINASE D-INTERACTING SUBSTRATE OF 220 KDA"/>
    <property type="match status" value="1"/>
</dbReference>
<dbReference type="InterPro" id="IPR036770">
    <property type="entry name" value="Ankyrin_rpt-contain_sf"/>
</dbReference>
<reference evidence="2 3" key="1">
    <citation type="submission" date="2016-05" db="EMBL/GenBank/DDBJ databases">
        <title>Paenibacillus oryzae. sp. nov., isolated from the rice root.</title>
        <authorList>
            <person name="Zhang J."/>
            <person name="Zhang X."/>
        </authorList>
    </citation>
    <scope>NUCLEOTIDE SEQUENCE [LARGE SCALE GENOMIC DNA]</scope>
    <source>
        <strain evidence="2 3">1DrF-4</strain>
    </source>
</reference>
<dbReference type="GO" id="GO:0019887">
    <property type="term" value="F:protein kinase regulator activity"/>
    <property type="evidence" value="ECO:0007669"/>
    <property type="project" value="TreeGrafter"/>
</dbReference>
<dbReference type="STRING" id="1844972.A7K91_17255"/>
<organism evidence="2 3">
    <name type="scientific">Paenibacillus oryzae</name>
    <dbReference type="NCBI Taxonomy" id="1844972"/>
    <lineage>
        <taxon>Bacteria</taxon>
        <taxon>Bacillati</taxon>
        <taxon>Bacillota</taxon>
        <taxon>Bacilli</taxon>
        <taxon>Bacillales</taxon>
        <taxon>Paenibacillaceae</taxon>
        <taxon>Paenibacillus</taxon>
    </lineage>
</organism>
<evidence type="ECO:0000313" key="2">
    <source>
        <dbReference type="EMBL" id="OBR65785.1"/>
    </source>
</evidence>
<dbReference type="PROSITE" id="PS50088">
    <property type="entry name" value="ANK_REPEAT"/>
    <property type="match status" value="1"/>
</dbReference>
<keyword evidence="3" id="KW-1185">Reference proteome</keyword>
<dbReference type="InterPro" id="IPR052771">
    <property type="entry name" value="Neurotrophin_sig_adaptor"/>
</dbReference>